<dbReference type="GO" id="GO:0140359">
    <property type="term" value="F:ABC-type transporter activity"/>
    <property type="evidence" value="ECO:0007669"/>
    <property type="project" value="InterPro"/>
</dbReference>
<accession>A0A7G6DZ72</accession>
<dbReference type="InterPro" id="IPR039421">
    <property type="entry name" value="Type_1_exporter"/>
</dbReference>
<dbReference type="InterPro" id="IPR003439">
    <property type="entry name" value="ABC_transporter-like_ATP-bd"/>
</dbReference>
<dbReference type="Proteomes" id="UP000515847">
    <property type="component" value="Chromosome"/>
</dbReference>
<dbReference type="InterPro" id="IPR027417">
    <property type="entry name" value="P-loop_NTPase"/>
</dbReference>
<keyword evidence="2" id="KW-0813">Transport</keyword>
<keyword evidence="4 9" id="KW-0812">Transmembrane</keyword>
<dbReference type="CDD" id="cd18584">
    <property type="entry name" value="ABC_6TM_AarD_CydD"/>
    <property type="match status" value="1"/>
</dbReference>
<evidence type="ECO:0000256" key="8">
    <source>
        <dbReference type="ARBA" id="ARBA00023136"/>
    </source>
</evidence>
<dbReference type="SMART" id="SM00382">
    <property type="entry name" value="AAA"/>
    <property type="match status" value="1"/>
</dbReference>
<gene>
    <name evidence="12" type="primary">cydD</name>
    <name evidence="12" type="ORF">BR63_01590</name>
</gene>
<dbReference type="InterPro" id="IPR011527">
    <property type="entry name" value="ABC1_TM_dom"/>
</dbReference>
<dbReference type="InterPro" id="IPR017871">
    <property type="entry name" value="ABC_transporter-like_CS"/>
</dbReference>
<dbReference type="GO" id="GO:0016887">
    <property type="term" value="F:ATP hydrolysis activity"/>
    <property type="evidence" value="ECO:0007669"/>
    <property type="project" value="InterPro"/>
</dbReference>
<dbReference type="RefSeq" id="WP_034423328.1">
    <property type="nucleotide sequence ID" value="NZ_CP045798.1"/>
</dbReference>
<dbReference type="Gene3D" id="3.40.50.300">
    <property type="entry name" value="P-loop containing nucleotide triphosphate hydrolases"/>
    <property type="match status" value="1"/>
</dbReference>
<dbReference type="SUPFAM" id="SSF90123">
    <property type="entry name" value="ABC transporter transmembrane region"/>
    <property type="match status" value="1"/>
</dbReference>
<evidence type="ECO:0000313" key="12">
    <source>
        <dbReference type="EMBL" id="QNB45126.1"/>
    </source>
</evidence>
<evidence type="ECO:0000256" key="1">
    <source>
        <dbReference type="ARBA" id="ARBA00004651"/>
    </source>
</evidence>
<dbReference type="GO" id="GO:0005886">
    <property type="term" value="C:plasma membrane"/>
    <property type="evidence" value="ECO:0007669"/>
    <property type="project" value="UniProtKB-SubCell"/>
</dbReference>
<dbReference type="GO" id="GO:0005524">
    <property type="term" value="F:ATP binding"/>
    <property type="evidence" value="ECO:0007669"/>
    <property type="project" value="UniProtKB-KW"/>
</dbReference>
<dbReference type="Pfam" id="PF00664">
    <property type="entry name" value="ABC_membrane"/>
    <property type="match status" value="1"/>
</dbReference>
<evidence type="ECO:0000256" key="2">
    <source>
        <dbReference type="ARBA" id="ARBA00022448"/>
    </source>
</evidence>
<feature type="domain" description="ABC transmembrane type-1" evidence="11">
    <location>
        <begin position="18"/>
        <end position="301"/>
    </location>
</feature>
<dbReference type="Gene3D" id="1.20.1560.10">
    <property type="entry name" value="ABC transporter type 1, transmembrane domain"/>
    <property type="match status" value="1"/>
</dbReference>
<dbReference type="PANTHER" id="PTHR24221:SF590">
    <property type="entry name" value="COMPONENT LINKED WITH THE ASSEMBLY OF CYTOCHROME' TRANSPORT TRANSMEMBRANE ATP-BINDING PROTEIN ABC TRANSPORTER CYDD-RELATED"/>
    <property type="match status" value="1"/>
</dbReference>
<dbReference type="GO" id="GO:0042883">
    <property type="term" value="P:cysteine transport"/>
    <property type="evidence" value="ECO:0007669"/>
    <property type="project" value="InterPro"/>
</dbReference>
<keyword evidence="7 9" id="KW-1133">Transmembrane helix</keyword>
<feature type="transmembrane region" description="Helical" evidence="9">
    <location>
        <begin position="137"/>
        <end position="154"/>
    </location>
</feature>
<keyword evidence="3" id="KW-1003">Cell membrane</keyword>
<evidence type="ECO:0000259" key="10">
    <source>
        <dbReference type="PROSITE" id="PS50893"/>
    </source>
</evidence>
<dbReference type="InterPro" id="IPR036640">
    <property type="entry name" value="ABC1_TM_sf"/>
</dbReference>
<feature type="transmembrane region" description="Helical" evidence="9">
    <location>
        <begin position="55"/>
        <end position="72"/>
    </location>
</feature>
<evidence type="ECO:0000256" key="7">
    <source>
        <dbReference type="ARBA" id="ARBA00022989"/>
    </source>
</evidence>
<dbReference type="PROSITE" id="PS50929">
    <property type="entry name" value="ABC_TM1F"/>
    <property type="match status" value="1"/>
</dbReference>
<protein>
    <submittedName>
        <fullName evidence="12">Thiol reductant ABC exporter subunit CydD</fullName>
    </submittedName>
</protein>
<dbReference type="InterPro" id="IPR014216">
    <property type="entry name" value="ABC_transptr_CydD"/>
</dbReference>
<organism evidence="12 13">
    <name type="scientific">Thermanaerosceptrum fracticalcis</name>
    <dbReference type="NCBI Taxonomy" id="1712410"/>
    <lineage>
        <taxon>Bacteria</taxon>
        <taxon>Bacillati</taxon>
        <taxon>Bacillota</taxon>
        <taxon>Clostridia</taxon>
        <taxon>Eubacteriales</taxon>
        <taxon>Peptococcaceae</taxon>
        <taxon>Thermanaerosceptrum</taxon>
    </lineage>
</organism>
<dbReference type="NCBIfam" id="TIGR02857">
    <property type="entry name" value="CydD"/>
    <property type="match status" value="1"/>
</dbReference>
<dbReference type="AlphaFoldDB" id="A0A7G6DZ72"/>
<dbReference type="PANTHER" id="PTHR24221">
    <property type="entry name" value="ATP-BINDING CASSETTE SUB-FAMILY B"/>
    <property type="match status" value="1"/>
</dbReference>
<dbReference type="FunFam" id="3.40.50.300:FF:000221">
    <property type="entry name" value="Multidrug ABC transporter ATP-binding protein"/>
    <property type="match status" value="1"/>
</dbReference>
<feature type="transmembrane region" description="Helical" evidence="9">
    <location>
        <begin position="160"/>
        <end position="177"/>
    </location>
</feature>
<dbReference type="PROSITE" id="PS00211">
    <property type="entry name" value="ABC_TRANSPORTER_1"/>
    <property type="match status" value="1"/>
</dbReference>
<dbReference type="EMBL" id="CP045798">
    <property type="protein sequence ID" value="QNB45126.1"/>
    <property type="molecule type" value="Genomic_DNA"/>
</dbReference>
<evidence type="ECO:0000313" key="13">
    <source>
        <dbReference type="Proteomes" id="UP000515847"/>
    </source>
</evidence>
<evidence type="ECO:0000256" key="5">
    <source>
        <dbReference type="ARBA" id="ARBA00022741"/>
    </source>
</evidence>
<proteinExistence type="predicted"/>
<keyword evidence="13" id="KW-1185">Reference proteome</keyword>
<keyword evidence="5" id="KW-0547">Nucleotide-binding</keyword>
<evidence type="ECO:0000256" key="9">
    <source>
        <dbReference type="SAM" id="Phobius"/>
    </source>
</evidence>
<dbReference type="KEGG" id="tfr:BR63_01590"/>
<dbReference type="InterPro" id="IPR003593">
    <property type="entry name" value="AAA+_ATPase"/>
</dbReference>
<feature type="transmembrane region" description="Helical" evidence="9">
    <location>
        <begin position="12"/>
        <end position="35"/>
    </location>
</feature>
<dbReference type="OrthoDB" id="9771903at2"/>
<sequence length="576" mass="63305">MMDKRLWREARIADGLLVLTVGLGVGLGLLVVLQARYLSQVVNRVFLEGQDLKGVWSQLLALLGVIFLRAGLSWLSEVTAHGAAVRIKHGIRERLLAHLFALGPVYVRGEQTGELVNLLTEGTEALEVYFSRYLPQLAQATLIPLLFLGFVFPLDLLSGLILLGTAPLIPLFMILIGRRAEAVSRRQWDVLSRMNAHFLDVLRGLTTLKLFGCSVAQGEVVSLVSNRFRQTTLEVLRVAFLSALVLELLATLSTAMVAVALGLRLVYDRISFEEAFFLLLLAPEFYLPLRLLGGQFHAGLSAVSAGMRIFQVLDQPLPQGQVQNAKDLPPNPRLHISFEEVSYSYDEGVRPVLRDVSFELFPGERVALVGISGAGKSTIAHLLLRFIEPTGGKILVNGIPLDDLSPEEWRRYVALVPQNPYLFYGTVSENISLGRPQASLDEVMAAARLAGAHEFILRLPQGYHTPVGDGGMGLSGGQAQRLVIARAFLQDAPFLILDEATAGLDPEREWEVQKALESLMKGRTVLVIAHRLSTVYQADRILVLEEGRVVESGRHEELMGRWGTYYRLVAAGGGVG</sequence>
<evidence type="ECO:0000256" key="3">
    <source>
        <dbReference type="ARBA" id="ARBA00022475"/>
    </source>
</evidence>
<evidence type="ECO:0000256" key="4">
    <source>
        <dbReference type="ARBA" id="ARBA00022692"/>
    </source>
</evidence>
<keyword evidence="6" id="KW-0067">ATP-binding</keyword>
<feature type="domain" description="ABC transporter" evidence="10">
    <location>
        <begin position="336"/>
        <end position="571"/>
    </location>
</feature>
<reference evidence="12 13" key="1">
    <citation type="journal article" date="2019" name="Front. Microbiol.">
        <title>Thermoanaerosceptrum fracticalcis gen. nov. sp. nov., a Novel Fumarate-Fermenting Microorganism From a Deep Fractured Carbonate Aquifer of the US Great Basin.</title>
        <authorList>
            <person name="Hamilton-Brehm S.D."/>
            <person name="Stewart L.E."/>
            <person name="Zavarin M."/>
            <person name="Caldwell M."/>
            <person name="Lawson P.A."/>
            <person name="Onstott T.C."/>
            <person name="Grzymski J."/>
            <person name="Neveux I."/>
            <person name="Lollar B.S."/>
            <person name="Russell C.E."/>
            <person name="Moser D.P."/>
        </authorList>
    </citation>
    <scope>NUCLEOTIDE SEQUENCE [LARGE SCALE GENOMIC DNA]</scope>
    <source>
        <strain evidence="12 13">DRI-13</strain>
    </source>
</reference>
<name>A0A7G6DZ72_THEFR</name>
<feature type="transmembrane region" description="Helical" evidence="9">
    <location>
        <begin position="235"/>
        <end position="263"/>
    </location>
</feature>
<dbReference type="Pfam" id="PF00005">
    <property type="entry name" value="ABC_tran"/>
    <property type="match status" value="1"/>
</dbReference>
<evidence type="ECO:0000259" key="11">
    <source>
        <dbReference type="PROSITE" id="PS50929"/>
    </source>
</evidence>
<comment type="subcellular location">
    <subcellularLocation>
        <location evidence="1">Cell membrane</location>
        <topology evidence="1">Multi-pass membrane protein</topology>
    </subcellularLocation>
</comment>
<dbReference type="SUPFAM" id="SSF52540">
    <property type="entry name" value="P-loop containing nucleoside triphosphate hydrolases"/>
    <property type="match status" value="1"/>
</dbReference>
<dbReference type="PROSITE" id="PS50893">
    <property type="entry name" value="ABC_TRANSPORTER_2"/>
    <property type="match status" value="1"/>
</dbReference>
<keyword evidence="8 9" id="KW-0472">Membrane</keyword>
<evidence type="ECO:0000256" key="6">
    <source>
        <dbReference type="ARBA" id="ARBA00022840"/>
    </source>
</evidence>